<dbReference type="InterPro" id="IPR033473">
    <property type="entry name" value="Atos-like_C"/>
</dbReference>
<proteinExistence type="inferred from homology"/>
<dbReference type="InterPro" id="IPR025261">
    <property type="entry name" value="Atos-like_cons_dom"/>
</dbReference>
<dbReference type="PANTHER" id="PTHR13199">
    <property type="entry name" value="GH03947P"/>
    <property type="match status" value="1"/>
</dbReference>
<dbReference type="AlphaFoldDB" id="A0A815TC40"/>
<dbReference type="SMART" id="SM01177">
    <property type="entry name" value="DUF4210"/>
    <property type="match status" value="1"/>
</dbReference>
<reference evidence="4" key="1">
    <citation type="submission" date="2021-02" db="EMBL/GenBank/DDBJ databases">
        <authorList>
            <person name="Nowell W R."/>
        </authorList>
    </citation>
    <scope>NUCLEOTIDE SEQUENCE</scope>
</reference>
<name>A0A815TC40_9BILA</name>
<gene>
    <name evidence="4" type="ORF">JYZ213_LOCUS43770</name>
</gene>
<evidence type="ECO:0000313" key="4">
    <source>
        <dbReference type="EMBL" id="CAF1506187.1"/>
    </source>
</evidence>
<comment type="similarity">
    <text evidence="1">Belongs to the ATOS family.</text>
</comment>
<feature type="region of interest" description="Disordered" evidence="2">
    <location>
        <begin position="206"/>
        <end position="269"/>
    </location>
</feature>
<sequence length="756" mass="85641">MFDSSSSSVIENSLSDERDNLSKRKNILKKQQQQNYTVSNRYHRLKPTENLTTTTINPVKVNITEDEAIDSMWSSSSDDDNHLLKTSPITEQYSNSSSSSDSSFDLCSNSNDSDLKTRSLSSGYESSLNSIPDHLFSSSPDSIRIPDCNLVEQFVNLQLQKQSSFDQDIASSSLSSTSSSFRSHESILNIHSPSYCRKCISNNQVSSDTDDDSQATTISTNVLPLQEQQNKRPRSLPIAIQQSKGIIKDDEDDDETDNSSQNSSPSCHYSINLSQKTRFRPCELNTDIFPKTNLTIATTDKSNLNESTTINQKNSLEHFIMSPTDKVKIQMKYQENNLKSNELKISQPEDIDFKRSKLKAIRVLYQNRIKLNSISSPVTQQNLTKLPLKTIGYCDSPLAKRTVNPRLFRSALSCSVFEADDEHEVVSSSTRSGVSGKHEKFQTEIFNCLRINFIESLLHGKILPCGILDGFTIKLGASGLFMPKQVALPVTTFWFNVSEYQAASPYLGYINLQSLPKRGYHTPTKGTITLALLNPNGTAVHLFLIVYDLSDMPVDHRTFIRQRIVMMPDKTHSNTTDRQSSKETLRYLAHINFVTSQTGKLYMHSDIRLIFARNKLDYDERTGNGKPQLVTLTDVPTPKYWPPLLNPNGTAVHLFLIVYDLSDMPVDHRTFIRQRIVMMPDKTHSNTTDRQSSKETLRYLAHINFVTSQTGKLYMHSDIRLIFARNKLDYDERTGNGKPQLVTLTDVPTPKYWPRK</sequence>
<evidence type="ECO:0000256" key="1">
    <source>
        <dbReference type="ARBA" id="ARBA00034497"/>
    </source>
</evidence>
<comment type="caution">
    <text evidence="4">The sequence shown here is derived from an EMBL/GenBank/DDBJ whole genome shotgun (WGS) entry which is preliminary data.</text>
</comment>
<dbReference type="PANTHER" id="PTHR13199:SF11">
    <property type="entry name" value="PROTEIN ATOSSA"/>
    <property type="match status" value="1"/>
</dbReference>
<dbReference type="Pfam" id="PF13889">
    <property type="entry name" value="Chromosome_seg"/>
    <property type="match status" value="2"/>
</dbReference>
<organism evidence="4 5">
    <name type="scientific">Adineta steineri</name>
    <dbReference type="NCBI Taxonomy" id="433720"/>
    <lineage>
        <taxon>Eukaryota</taxon>
        <taxon>Metazoa</taxon>
        <taxon>Spiralia</taxon>
        <taxon>Gnathifera</taxon>
        <taxon>Rotifera</taxon>
        <taxon>Eurotatoria</taxon>
        <taxon>Bdelloidea</taxon>
        <taxon>Adinetida</taxon>
        <taxon>Adinetidae</taxon>
        <taxon>Adineta</taxon>
    </lineage>
</organism>
<accession>A0A815TC40</accession>
<evidence type="ECO:0000313" key="5">
    <source>
        <dbReference type="Proteomes" id="UP000663845"/>
    </source>
</evidence>
<dbReference type="Proteomes" id="UP000663845">
    <property type="component" value="Unassembled WGS sequence"/>
</dbReference>
<evidence type="ECO:0000259" key="3">
    <source>
        <dbReference type="SMART" id="SM01177"/>
    </source>
</evidence>
<feature type="domain" description="Atos-like conserved" evidence="3">
    <location>
        <begin position="449"/>
        <end position="507"/>
    </location>
</feature>
<protein>
    <recommendedName>
        <fullName evidence="3">Atos-like conserved domain-containing protein</fullName>
    </recommendedName>
</protein>
<evidence type="ECO:0000256" key="2">
    <source>
        <dbReference type="SAM" id="MobiDB-lite"/>
    </source>
</evidence>
<dbReference type="InterPro" id="IPR051506">
    <property type="entry name" value="ATOS_Transcription_Regulators"/>
</dbReference>
<dbReference type="EMBL" id="CAJNOG010002464">
    <property type="protein sequence ID" value="CAF1506187.1"/>
    <property type="molecule type" value="Genomic_DNA"/>
</dbReference>